<dbReference type="SUPFAM" id="SSF46894">
    <property type="entry name" value="C-terminal effector domain of the bipartite response regulators"/>
    <property type="match status" value="1"/>
</dbReference>
<reference evidence="8 9" key="1">
    <citation type="submission" date="2019-06" db="EMBL/GenBank/DDBJ databases">
        <title>Genomic Encyclopedia of Type Strains, Phase IV (KMG-V): Genome sequencing to study the core and pangenomes of soil and plant-associated prokaryotes.</title>
        <authorList>
            <person name="Whitman W."/>
        </authorList>
    </citation>
    <scope>NUCLEOTIDE SEQUENCE [LARGE SCALE GENOMIC DNA]</scope>
    <source>
        <strain evidence="8 9">BR 11622</strain>
    </source>
</reference>
<protein>
    <submittedName>
        <fullName evidence="8">DNA-binding response OmpR family regulator</fullName>
    </submittedName>
</protein>
<dbReference type="InterPro" id="IPR011006">
    <property type="entry name" value="CheY-like_superfamily"/>
</dbReference>
<dbReference type="PROSITE" id="PS51755">
    <property type="entry name" value="OMPR_PHOB"/>
    <property type="match status" value="1"/>
</dbReference>
<dbReference type="SMART" id="SM00862">
    <property type="entry name" value="Trans_reg_C"/>
    <property type="match status" value="1"/>
</dbReference>
<proteinExistence type="predicted"/>
<dbReference type="InterPro" id="IPR016032">
    <property type="entry name" value="Sig_transdc_resp-reg_C-effctor"/>
</dbReference>
<accession>A0A560H404</accession>
<evidence type="ECO:0000313" key="9">
    <source>
        <dbReference type="Proteomes" id="UP000315751"/>
    </source>
</evidence>
<evidence type="ECO:0000256" key="5">
    <source>
        <dbReference type="PROSITE-ProRule" id="PRU01091"/>
    </source>
</evidence>
<evidence type="ECO:0000259" key="7">
    <source>
        <dbReference type="PROSITE" id="PS51755"/>
    </source>
</evidence>
<dbReference type="InterPro" id="IPR036388">
    <property type="entry name" value="WH-like_DNA-bd_sf"/>
</dbReference>
<gene>
    <name evidence="8" type="ORF">FBZ90_1082</name>
</gene>
<feature type="DNA-binding region" description="OmpR/PhoB-type" evidence="5">
    <location>
        <begin position="133"/>
        <end position="233"/>
    </location>
</feature>
<dbReference type="Pfam" id="PF00072">
    <property type="entry name" value="Response_reg"/>
    <property type="match status" value="1"/>
</dbReference>
<dbReference type="Gene3D" id="1.10.10.10">
    <property type="entry name" value="Winged helix-like DNA-binding domain superfamily/Winged helix DNA-binding domain"/>
    <property type="match status" value="1"/>
</dbReference>
<organism evidence="8 9">
    <name type="scientific">Nitrospirillum amazonense</name>
    <dbReference type="NCBI Taxonomy" id="28077"/>
    <lineage>
        <taxon>Bacteria</taxon>
        <taxon>Pseudomonadati</taxon>
        <taxon>Pseudomonadota</taxon>
        <taxon>Alphaproteobacteria</taxon>
        <taxon>Rhodospirillales</taxon>
        <taxon>Azospirillaceae</taxon>
        <taxon>Nitrospirillum</taxon>
    </lineage>
</organism>
<evidence type="ECO:0000256" key="3">
    <source>
        <dbReference type="ARBA" id="ARBA00023125"/>
    </source>
</evidence>
<dbReference type="InterPro" id="IPR039420">
    <property type="entry name" value="WalR-like"/>
</dbReference>
<dbReference type="GO" id="GO:0005829">
    <property type="term" value="C:cytosol"/>
    <property type="evidence" value="ECO:0007669"/>
    <property type="project" value="TreeGrafter"/>
</dbReference>
<dbReference type="OrthoDB" id="9784252at2"/>
<dbReference type="AlphaFoldDB" id="A0A560H404"/>
<dbReference type="GO" id="GO:0000976">
    <property type="term" value="F:transcription cis-regulatory region binding"/>
    <property type="evidence" value="ECO:0007669"/>
    <property type="project" value="TreeGrafter"/>
</dbReference>
<dbReference type="InterPro" id="IPR001789">
    <property type="entry name" value="Sig_transdc_resp-reg_receiver"/>
</dbReference>
<dbReference type="PROSITE" id="PS50110">
    <property type="entry name" value="RESPONSE_REGULATORY"/>
    <property type="match status" value="1"/>
</dbReference>
<dbReference type="Gene3D" id="6.10.250.690">
    <property type="match status" value="1"/>
</dbReference>
<dbReference type="SMART" id="SM00448">
    <property type="entry name" value="REC"/>
    <property type="match status" value="1"/>
</dbReference>
<dbReference type="SUPFAM" id="SSF52172">
    <property type="entry name" value="CheY-like"/>
    <property type="match status" value="1"/>
</dbReference>
<evidence type="ECO:0000259" key="6">
    <source>
        <dbReference type="PROSITE" id="PS50110"/>
    </source>
</evidence>
<dbReference type="GO" id="GO:0000156">
    <property type="term" value="F:phosphorelay response regulator activity"/>
    <property type="evidence" value="ECO:0007669"/>
    <property type="project" value="TreeGrafter"/>
</dbReference>
<evidence type="ECO:0000256" key="1">
    <source>
        <dbReference type="ARBA" id="ARBA00022553"/>
    </source>
</evidence>
<keyword evidence="1 4" id="KW-0597">Phosphoprotein</keyword>
<evidence type="ECO:0000256" key="2">
    <source>
        <dbReference type="ARBA" id="ARBA00023012"/>
    </source>
</evidence>
<dbReference type="CDD" id="cd00383">
    <property type="entry name" value="trans_reg_C"/>
    <property type="match status" value="1"/>
</dbReference>
<dbReference type="EMBL" id="VITR01000008">
    <property type="protein sequence ID" value="TWB40978.1"/>
    <property type="molecule type" value="Genomic_DNA"/>
</dbReference>
<dbReference type="Proteomes" id="UP000315751">
    <property type="component" value="Unassembled WGS sequence"/>
</dbReference>
<dbReference type="PANTHER" id="PTHR48111:SF40">
    <property type="entry name" value="PHOSPHATE REGULON TRANSCRIPTIONAL REGULATORY PROTEIN PHOB"/>
    <property type="match status" value="1"/>
</dbReference>
<sequence>MLDVLVVEDADGPRTDLVDYLILKGFQAAGAGTGAEALRIAESRQPTVFILDVGLPDCLGFDLAREFRRRHGLVCGIIMLTGHSSIDDKVEGLASGADIYLVKHTSMREVEANLRGLIRRLGGLRGRAAEPKVPVPAAGDWWLEAADWRLVAPTGDRTMLTATEFAFLARLMQTRGAIVSRAELIASLERPSMVHNDRNLDAVISRLRRKVLDASGVELPVAMVYGQGYVFRAPSPAE</sequence>
<dbReference type="GO" id="GO:0032993">
    <property type="term" value="C:protein-DNA complex"/>
    <property type="evidence" value="ECO:0007669"/>
    <property type="project" value="TreeGrafter"/>
</dbReference>
<feature type="modified residue" description="4-aspartylphosphate" evidence="4">
    <location>
        <position position="52"/>
    </location>
</feature>
<dbReference type="InterPro" id="IPR001867">
    <property type="entry name" value="OmpR/PhoB-type_DNA-bd"/>
</dbReference>
<evidence type="ECO:0000256" key="4">
    <source>
        <dbReference type="PROSITE-ProRule" id="PRU00169"/>
    </source>
</evidence>
<keyword evidence="9" id="KW-1185">Reference proteome</keyword>
<comment type="caution">
    <text evidence="8">The sequence shown here is derived from an EMBL/GenBank/DDBJ whole genome shotgun (WGS) entry which is preliminary data.</text>
</comment>
<dbReference type="PANTHER" id="PTHR48111">
    <property type="entry name" value="REGULATOR OF RPOS"/>
    <property type="match status" value="1"/>
</dbReference>
<dbReference type="RefSeq" id="WP_145733259.1">
    <property type="nucleotide sequence ID" value="NZ_VITR01000008.1"/>
</dbReference>
<dbReference type="Pfam" id="PF00486">
    <property type="entry name" value="Trans_reg_C"/>
    <property type="match status" value="1"/>
</dbReference>
<feature type="domain" description="OmpR/PhoB-type" evidence="7">
    <location>
        <begin position="133"/>
        <end position="233"/>
    </location>
</feature>
<dbReference type="Gene3D" id="3.40.50.2300">
    <property type="match status" value="1"/>
</dbReference>
<dbReference type="GO" id="GO:0006355">
    <property type="term" value="P:regulation of DNA-templated transcription"/>
    <property type="evidence" value="ECO:0007669"/>
    <property type="project" value="InterPro"/>
</dbReference>
<keyword evidence="3 5" id="KW-0238">DNA-binding</keyword>
<feature type="domain" description="Response regulatory" evidence="6">
    <location>
        <begin position="3"/>
        <end position="118"/>
    </location>
</feature>
<keyword evidence="2" id="KW-0902">Two-component regulatory system</keyword>
<name>A0A560H404_9PROT</name>
<evidence type="ECO:0000313" key="8">
    <source>
        <dbReference type="EMBL" id="TWB40978.1"/>
    </source>
</evidence>